<evidence type="ECO:0000259" key="1">
    <source>
        <dbReference type="Pfam" id="PF00656"/>
    </source>
</evidence>
<name>A0A4Q2UJE2_9BACT</name>
<accession>A0A4Q2UJE2</accession>
<gene>
    <name evidence="3" type="ORF">EQG79_27645</name>
</gene>
<keyword evidence="4" id="KW-1185">Reference proteome</keyword>
<dbReference type="PANTHER" id="PTHR48104">
    <property type="entry name" value="METACASPASE-4"/>
    <property type="match status" value="1"/>
</dbReference>
<dbReference type="InterPro" id="IPR011600">
    <property type="entry name" value="Pept_C14_caspase"/>
</dbReference>
<evidence type="ECO:0000313" key="3">
    <source>
        <dbReference type="EMBL" id="RYC66879.1"/>
    </source>
</evidence>
<dbReference type="PANTHER" id="PTHR48104:SF30">
    <property type="entry name" value="METACASPASE-1"/>
    <property type="match status" value="1"/>
</dbReference>
<organism evidence="3 4">
    <name type="scientific">Spirosoma sordidisoli</name>
    <dbReference type="NCBI Taxonomy" id="2502893"/>
    <lineage>
        <taxon>Bacteria</taxon>
        <taxon>Pseudomonadati</taxon>
        <taxon>Bacteroidota</taxon>
        <taxon>Cytophagia</taxon>
        <taxon>Cytophagales</taxon>
        <taxon>Cytophagaceae</taxon>
        <taxon>Spirosoma</taxon>
    </lineage>
</organism>
<dbReference type="InterPro" id="IPR029030">
    <property type="entry name" value="Caspase-like_dom_sf"/>
</dbReference>
<protein>
    <submittedName>
        <fullName evidence="3">DUF4384 domain-containing protein</fullName>
    </submittedName>
</protein>
<comment type="caution">
    <text evidence="3">The sequence shown here is derived from an EMBL/GenBank/DDBJ whole genome shotgun (WGS) entry which is preliminary data.</text>
</comment>
<feature type="domain" description="Peptidase C14 caspase" evidence="1">
    <location>
        <begin position="31"/>
        <end position="303"/>
    </location>
</feature>
<dbReference type="AlphaFoldDB" id="A0A4Q2UJE2"/>
<dbReference type="Proteomes" id="UP000290407">
    <property type="component" value="Unassembled WGS sequence"/>
</dbReference>
<dbReference type="Gene3D" id="3.40.50.1460">
    <property type="match status" value="1"/>
</dbReference>
<dbReference type="RefSeq" id="WP_129605996.1">
    <property type="nucleotide sequence ID" value="NZ_SBLB01000011.1"/>
</dbReference>
<dbReference type="Pfam" id="PF00656">
    <property type="entry name" value="Peptidase_C14"/>
    <property type="match status" value="1"/>
</dbReference>
<evidence type="ECO:0000313" key="4">
    <source>
        <dbReference type="Proteomes" id="UP000290407"/>
    </source>
</evidence>
<proteinExistence type="predicted"/>
<dbReference type="GO" id="GO:0006508">
    <property type="term" value="P:proteolysis"/>
    <property type="evidence" value="ECO:0007669"/>
    <property type="project" value="InterPro"/>
</dbReference>
<dbReference type="EMBL" id="SBLB01000011">
    <property type="protein sequence ID" value="RYC66879.1"/>
    <property type="molecule type" value="Genomic_DNA"/>
</dbReference>
<dbReference type="Pfam" id="PF14326">
    <property type="entry name" value="DUF4384"/>
    <property type="match status" value="1"/>
</dbReference>
<dbReference type="InterPro" id="IPR025493">
    <property type="entry name" value="DUF4384"/>
</dbReference>
<feature type="domain" description="DUF4384" evidence="2">
    <location>
        <begin position="551"/>
        <end position="620"/>
    </location>
</feature>
<sequence>MNLHPNRIVRAGWAALVGLLLLVNPLFAQTKRALVIAIGKYPGASGWQSISSANDIPLIRAALAYQKFTDVTVLQDDKATKTGIINALNTLIGQCRPGDQVVIHFSSHGQQISDDSNDELDGYDEAIVCYGAPASASAKPNYDGSQHLRDDELNQLIETLRGKLGASGDILLIADACHSGTISRGGIAKIRGNSQPFNLSGKAPQVRSAPGRQVAKPFLAPSPARGGVATGLAPYVVISAAKAGELNYEYILPDGSDKGVGSLSYVINKVLRSVNPSETYRLLFNRIVAEMKLVAPQQTPEIDGDYDRQLFGGKAVQQVPYYPIQQLTDSGKQLIIAAGRLETVNVDTQVRVCPAGTTDPMQASSFLSGTVVQAGMFSATIRLEKPLPADQQLKQWVFVTERSFGDLSVALSLDSLRNGPLRTAAENVLKALPLVKLTSVKASELYLSQLDSAGVSYALVRKTTDGFVVGKPIPVNRPTDGETISLRVQNYAQGKFLQTYNPSYPGIGLKLELIPSKPGGRDATDTLNRAGFLQNGLMMFSPTDKASVRITNTGSLRVYFSLIDIQPDGGVSVVFPTKETSVNHDLPENYVIEPGKTLIIPRRLDFSPPFGTETFKVLAALEKFDLRNVVGLRSLDRGTRGLSNVLEKVFGIAQLVMRGTEGEGTLPETAVGSFSYPFLIVPTRPQ</sequence>
<reference evidence="3 4" key="1">
    <citation type="submission" date="2019-01" db="EMBL/GenBank/DDBJ databases">
        <title>Spirosoma flava sp. nov., a propanil-degrading bacterium isolated from herbicide-contaminated soil.</title>
        <authorList>
            <person name="Zhang L."/>
            <person name="Jiang J.-D."/>
        </authorList>
    </citation>
    <scope>NUCLEOTIDE SEQUENCE [LARGE SCALE GENOMIC DNA]</scope>
    <source>
        <strain evidence="3 4">TY50</strain>
    </source>
</reference>
<dbReference type="SUPFAM" id="SSF52129">
    <property type="entry name" value="Caspase-like"/>
    <property type="match status" value="1"/>
</dbReference>
<dbReference type="InterPro" id="IPR050452">
    <property type="entry name" value="Metacaspase"/>
</dbReference>
<dbReference type="GO" id="GO:0004197">
    <property type="term" value="F:cysteine-type endopeptidase activity"/>
    <property type="evidence" value="ECO:0007669"/>
    <property type="project" value="InterPro"/>
</dbReference>
<dbReference type="GO" id="GO:0005737">
    <property type="term" value="C:cytoplasm"/>
    <property type="evidence" value="ECO:0007669"/>
    <property type="project" value="TreeGrafter"/>
</dbReference>
<evidence type="ECO:0000259" key="2">
    <source>
        <dbReference type="Pfam" id="PF14326"/>
    </source>
</evidence>